<dbReference type="RefSeq" id="WP_119310632.1">
    <property type="nucleotide sequence ID" value="NZ_CP034413.3"/>
</dbReference>
<dbReference type="KEGG" id="obj:EIO64_13740"/>
<dbReference type="AlphaFoldDB" id="A0A4D7AWI2"/>
<accession>A0A4D7AWI2</accession>
<feature type="domain" description="Baseplate J-like C-terminal" evidence="4">
    <location>
        <begin position="268"/>
        <end position="348"/>
    </location>
</feature>
<evidence type="ECO:0000313" key="5">
    <source>
        <dbReference type="EMBL" id="QCI60140.1"/>
    </source>
</evidence>
<dbReference type="Pfam" id="PF26078">
    <property type="entry name" value="Baseplate_J_M"/>
    <property type="match status" value="1"/>
</dbReference>
<dbReference type="InterPro" id="IPR006949">
    <property type="entry name" value="Barrel_Baseplate_J-like"/>
</dbReference>
<dbReference type="InterPro" id="IPR058531">
    <property type="entry name" value="Baseplate_J_M"/>
</dbReference>
<keyword evidence="6" id="KW-1185">Reference proteome</keyword>
<dbReference type="Proteomes" id="UP000298642">
    <property type="component" value="Chromosome"/>
</dbReference>
<dbReference type="EMBL" id="CP034413">
    <property type="protein sequence ID" value="QCI60140.1"/>
    <property type="molecule type" value="Genomic_DNA"/>
</dbReference>
<dbReference type="InterPro" id="IPR052399">
    <property type="entry name" value="Phage_Baseplate_Assmbl_Protein"/>
</dbReference>
<comment type="similarity">
    <text evidence="1">Belongs to the Mu gp47/PBSX XkdT family.</text>
</comment>
<dbReference type="Pfam" id="PF04865">
    <property type="entry name" value="Baseplate_J"/>
    <property type="match status" value="1"/>
</dbReference>
<organism evidence="5 6">
    <name type="scientific">Dysosmobacter welbionis</name>
    <dbReference type="NCBI Taxonomy" id="2093857"/>
    <lineage>
        <taxon>Bacteria</taxon>
        <taxon>Bacillati</taxon>
        <taxon>Bacillota</taxon>
        <taxon>Clostridia</taxon>
        <taxon>Eubacteriales</taxon>
        <taxon>Oscillospiraceae</taxon>
        <taxon>Dysosmobacter</taxon>
    </lineage>
</organism>
<evidence type="ECO:0000313" key="6">
    <source>
        <dbReference type="Proteomes" id="UP000298642"/>
    </source>
</evidence>
<dbReference type="PANTHER" id="PTHR37829:SF3">
    <property type="entry name" value="PROTEIN JAYE-RELATED"/>
    <property type="match status" value="1"/>
</dbReference>
<evidence type="ECO:0000259" key="3">
    <source>
        <dbReference type="Pfam" id="PF26078"/>
    </source>
</evidence>
<dbReference type="GeneID" id="89521669"/>
<proteinExistence type="inferred from homology"/>
<evidence type="ECO:0000256" key="1">
    <source>
        <dbReference type="ARBA" id="ARBA00038087"/>
    </source>
</evidence>
<dbReference type="InterPro" id="IPR058530">
    <property type="entry name" value="Baseplate_J-like_C"/>
</dbReference>
<feature type="domain" description="Baseplate J-like central" evidence="3">
    <location>
        <begin position="191"/>
        <end position="261"/>
    </location>
</feature>
<dbReference type="PANTHER" id="PTHR37829">
    <property type="entry name" value="PHAGE-LIKE ELEMENT PBSX PROTEIN XKDT"/>
    <property type="match status" value="1"/>
</dbReference>
<name>A0A4D7AWI2_9FIRM</name>
<reference evidence="6" key="1">
    <citation type="submission" date="2018-12" db="EMBL/GenBank/DDBJ databases">
        <title>Dusodibacter welbiota gen. nov., sp. nov., isolated from human faeces and emended description of the Oscillibacter genus.</title>
        <authorList>
            <person name="Le Roy T."/>
            <person name="Van der Smissen P."/>
            <person name="Delzenne N."/>
            <person name="Muccioli G."/>
            <person name="Collet J.F."/>
            <person name="Cani P.D."/>
        </authorList>
    </citation>
    <scope>NUCLEOTIDE SEQUENCE [LARGE SCALE GENOMIC DNA]</scope>
    <source>
        <strain evidence="6">J115</strain>
    </source>
</reference>
<protein>
    <submittedName>
        <fullName evidence="5">Baseplate J/gp47 family protein</fullName>
    </submittedName>
</protein>
<feature type="domain" description="Baseplate protein J-like barrel" evidence="2">
    <location>
        <begin position="84"/>
        <end position="170"/>
    </location>
</feature>
<evidence type="ECO:0000259" key="2">
    <source>
        <dbReference type="Pfam" id="PF04865"/>
    </source>
</evidence>
<sequence length="356" mass="37091">MKTTEEIYQTLLAAFAQRAGFTPEADCDLAVRLYAAAAELQALGIQSEWVLDQSFPQTARGVYLDYHAQMRGIARTAATKAVGTLRFSVERAPSTALSIAAGTACMTEGETRFQTTAEAVLAAGELSVDAPAEALEPGRSGNAAAGTIVILTACPVGITGCTNPAPFTGGSDQEDDASLRSRILESYQRLPNGANAAWYEQTAMGHEGVAAARAVGRARGIGTVDVYIATAAGLPNGTLLAAVQADLQERREIAVDVQVKAPAAVEMDVSAELAVREGADFSAVKAAAEQALASFFSGRRLGGPVLLAELGDLLYHVEGVENYRLLAPAADLAAEDGTLPMLGRVTVTEMEADDDV</sequence>
<dbReference type="Pfam" id="PF26079">
    <property type="entry name" value="Baseplate_J_C"/>
    <property type="match status" value="1"/>
</dbReference>
<evidence type="ECO:0000259" key="4">
    <source>
        <dbReference type="Pfam" id="PF26079"/>
    </source>
</evidence>
<gene>
    <name evidence="5" type="ORF">EIO64_13740</name>
</gene>